<evidence type="ECO:0008006" key="4">
    <source>
        <dbReference type="Google" id="ProtNLM"/>
    </source>
</evidence>
<feature type="signal peptide" evidence="1">
    <location>
        <begin position="1"/>
        <end position="22"/>
    </location>
</feature>
<accession>K6XZ36</accession>
<dbReference type="OrthoDB" id="5592079at2"/>
<organism evidence="2 3">
    <name type="scientific">Aliiglaciecola lipolytica E3</name>
    <dbReference type="NCBI Taxonomy" id="1127673"/>
    <lineage>
        <taxon>Bacteria</taxon>
        <taxon>Pseudomonadati</taxon>
        <taxon>Pseudomonadota</taxon>
        <taxon>Gammaproteobacteria</taxon>
        <taxon>Alteromonadales</taxon>
        <taxon>Alteromonadaceae</taxon>
        <taxon>Aliiglaciecola</taxon>
    </lineage>
</organism>
<feature type="chain" id="PRO_5003900701" description="Transglutaminase-like domain-containing protein" evidence="1">
    <location>
        <begin position="23"/>
        <end position="317"/>
    </location>
</feature>
<keyword evidence="1" id="KW-0732">Signal</keyword>
<comment type="caution">
    <text evidence="2">The sequence shown here is derived from an EMBL/GenBank/DDBJ whole genome shotgun (WGS) entry which is preliminary data.</text>
</comment>
<dbReference type="EMBL" id="BAEN01000076">
    <property type="protein sequence ID" value="GAC16906.1"/>
    <property type="molecule type" value="Genomic_DNA"/>
</dbReference>
<sequence>MIKRLAIVFLLICTGWHFQLHAQQLHFNQFADGSNLQFSYQWIDQFQQAKTLQFSIDKDAAHTQYKNQTAFKPDIAQRYVYVELMKQAQKVHPKEARINIHQRGDRIEMQVTSRSQEMLEKWQLLMSQKQQSAFDEYLQDHHFTRFTNHVGEEGVIPDHIRYIQESIQIVLPAAQAIYEQLEEGSDTRGYVNLLLSWIQTIPYNQLNNRVDSNGAGFFTPIEVLTNNKGDCDSKATLTASLMRSLLPDLSMAMVYLPNHALIAVNLGIRENEHTIDIRGAEHVLIEPTGPALVTIGQVSDETLRHIVNGTYSVVMIP</sequence>
<dbReference type="Proteomes" id="UP000006334">
    <property type="component" value="Unassembled WGS sequence"/>
</dbReference>
<evidence type="ECO:0000256" key="1">
    <source>
        <dbReference type="SAM" id="SignalP"/>
    </source>
</evidence>
<proteinExistence type="predicted"/>
<keyword evidence="3" id="KW-1185">Reference proteome</keyword>
<reference evidence="2 3" key="1">
    <citation type="journal article" date="2017" name="Antonie Van Leeuwenhoek">
        <title>Rhizobium rhizosphaerae sp. nov., a novel species isolated from rice rhizosphere.</title>
        <authorList>
            <person name="Zhao J.J."/>
            <person name="Zhang J."/>
            <person name="Zhang R.J."/>
            <person name="Zhang C.W."/>
            <person name="Yin H.Q."/>
            <person name="Zhang X.X."/>
        </authorList>
    </citation>
    <scope>NUCLEOTIDE SEQUENCE [LARGE SCALE GENOMIC DNA]</scope>
    <source>
        <strain evidence="2 3">E3</strain>
    </source>
</reference>
<evidence type="ECO:0000313" key="2">
    <source>
        <dbReference type="EMBL" id="GAC16906.1"/>
    </source>
</evidence>
<dbReference type="eggNOG" id="ENOG5031DN4">
    <property type="taxonomic scope" value="Bacteria"/>
</dbReference>
<name>K6XZ36_9ALTE</name>
<dbReference type="RefSeq" id="WP_008846708.1">
    <property type="nucleotide sequence ID" value="NZ_BAEN01000076.1"/>
</dbReference>
<dbReference type="AlphaFoldDB" id="K6XZ36"/>
<evidence type="ECO:0000313" key="3">
    <source>
        <dbReference type="Proteomes" id="UP000006334"/>
    </source>
</evidence>
<gene>
    <name evidence="2" type="ORF">GLIP_4295</name>
</gene>
<protein>
    <recommendedName>
        <fullName evidence="4">Transglutaminase-like domain-containing protein</fullName>
    </recommendedName>
</protein>